<dbReference type="InterPro" id="IPR036760">
    <property type="entry name" value="SspB-like_sf"/>
</dbReference>
<dbReference type="GO" id="GO:0005829">
    <property type="term" value="C:cytosol"/>
    <property type="evidence" value="ECO:0007669"/>
    <property type="project" value="TreeGrafter"/>
</dbReference>
<keyword evidence="1" id="KW-0378">Hydrolase</keyword>
<dbReference type="GO" id="GO:0045732">
    <property type="term" value="P:positive regulation of protein catabolic process"/>
    <property type="evidence" value="ECO:0007669"/>
    <property type="project" value="TreeGrafter"/>
</dbReference>
<dbReference type="OrthoDB" id="9797358at2"/>
<dbReference type="GO" id="GO:0006508">
    <property type="term" value="P:proteolysis"/>
    <property type="evidence" value="ECO:0007669"/>
    <property type="project" value="UniProtKB-KW"/>
</dbReference>
<proteinExistence type="predicted"/>
<dbReference type="Proteomes" id="UP000061704">
    <property type="component" value="Chromosome"/>
</dbReference>
<dbReference type="STRING" id="476281.ICMP_160"/>
<organism evidence="1 2">
    <name type="scientific">Candidatus Ishikawaella capsulata Mpkobe</name>
    <dbReference type="NCBI Taxonomy" id="476281"/>
    <lineage>
        <taxon>Bacteria</taxon>
        <taxon>Pseudomonadati</taxon>
        <taxon>Pseudomonadota</taxon>
        <taxon>Gammaproteobacteria</taxon>
        <taxon>Enterobacterales</taxon>
        <taxon>Enterobacteriaceae</taxon>
        <taxon>Candidatus Ishikawella</taxon>
    </lineage>
</organism>
<dbReference type="EMBL" id="AP010872">
    <property type="protein sequence ID" value="BAH83021.1"/>
    <property type="molecule type" value="Genomic_DNA"/>
</dbReference>
<dbReference type="PANTHER" id="PTHR37486:SF1">
    <property type="entry name" value="STRINGENT STARVATION PROTEIN B"/>
    <property type="match status" value="1"/>
</dbReference>
<dbReference type="Gene3D" id="2.30.30.220">
    <property type="entry name" value="SspB-like"/>
    <property type="match status" value="1"/>
</dbReference>
<dbReference type="PIRSF" id="PIRSF005276">
    <property type="entry name" value="SspB"/>
    <property type="match status" value="1"/>
</dbReference>
<dbReference type="RefSeq" id="WP_041068862.1">
    <property type="nucleotide sequence ID" value="NZ_AP010872.1"/>
</dbReference>
<dbReference type="Pfam" id="PF04386">
    <property type="entry name" value="SspB"/>
    <property type="match status" value="1"/>
</dbReference>
<protein>
    <submittedName>
        <fullName evidence="1">ClpXP protease specificity-enhancing factor</fullName>
    </submittedName>
</protein>
<dbReference type="KEGG" id="icp:ICMP_160"/>
<dbReference type="PANTHER" id="PTHR37486">
    <property type="entry name" value="STRINGENT STARVATION PROTEIN B"/>
    <property type="match status" value="1"/>
</dbReference>
<sequence>METSKLKSYRPYLLRAFYSWLIDNLLTPYILVNTKLPGVTVPNEYITDGKIILNISPVAVNNLILGNNEICFNTKLKGIIRQIKVPIAAIIAIYASENSLCTIFESNFSSEKIAQLTKIKQPGISIDDRKIVANKKLDVPKKKRPFLRIIK</sequence>
<keyword evidence="1" id="KW-0645">Protease</keyword>
<evidence type="ECO:0000313" key="1">
    <source>
        <dbReference type="EMBL" id="BAH83021.1"/>
    </source>
</evidence>
<keyword evidence="2" id="KW-1185">Reference proteome</keyword>
<dbReference type="SUPFAM" id="SSF101738">
    <property type="entry name" value="SspB-like"/>
    <property type="match status" value="1"/>
</dbReference>
<dbReference type="NCBIfam" id="NF008769">
    <property type="entry name" value="PRK11798.2-5"/>
    <property type="match status" value="1"/>
</dbReference>
<accession>C5WCG5</accession>
<dbReference type="HOGENOM" id="CLU_118425_0_0_6"/>
<dbReference type="GO" id="GO:0005840">
    <property type="term" value="C:ribosome"/>
    <property type="evidence" value="ECO:0007669"/>
    <property type="project" value="TreeGrafter"/>
</dbReference>
<dbReference type="InterPro" id="IPR007481">
    <property type="entry name" value="SspB"/>
</dbReference>
<dbReference type="GO" id="GO:0008233">
    <property type="term" value="F:peptidase activity"/>
    <property type="evidence" value="ECO:0007669"/>
    <property type="project" value="UniProtKB-KW"/>
</dbReference>
<name>C5WCG5_9ENTR</name>
<dbReference type="AlphaFoldDB" id="C5WCG5"/>
<gene>
    <name evidence="1" type="primary">sspB</name>
    <name evidence="1" type="ORF">ICMP_160</name>
</gene>
<reference evidence="1 2" key="1">
    <citation type="journal article" date="2011" name="Genome Biol. Evol.">
        <title>Reductive evolution of bacterial genome in insect gut environment.</title>
        <authorList>
            <person name="Nikoh N."/>
            <person name="Hosokawa T."/>
            <person name="Ohshima K."/>
            <person name="Hattori M."/>
            <person name="Fukatsu T."/>
        </authorList>
    </citation>
    <scope>NUCLEOTIDE SEQUENCE [LARGE SCALE GENOMIC DNA]</scope>
    <source>
        <strain evidence="1 2">Mpkobe</strain>
    </source>
</reference>
<evidence type="ECO:0000313" key="2">
    <source>
        <dbReference type="Proteomes" id="UP000061704"/>
    </source>
</evidence>